<proteinExistence type="evidence at protein level"/>
<evidence type="ECO:0007829" key="13">
    <source>
        <dbReference type="ProteomicsDB" id="A0A1P8B651"/>
    </source>
</evidence>
<dbReference type="ExpressionAtlas" id="A0A1P8B651">
    <property type="expression patterns" value="baseline and differential"/>
</dbReference>
<keyword evidence="5 6" id="KW-0961">Cell wall biogenesis/degradation</keyword>
<reference evidence="10" key="2">
    <citation type="journal article" date="2017" name="Plant J.">
        <title>Araport11: a complete reannotation of the Arabidopsis thaliana reference genome.</title>
        <authorList>
            <person name="Cheng C.Y."/>
            <person name="Krishnakumar V."/>
            <person name="Chan A.P."/>
            <person name="Thibaud-Nissen F."/>
            <person name="Schobel S."/>
            <person name="Town C.D."/>
        </authorList>
    </citation>
    <scope>GENOME REANNOTATION</scope>
    <source>
        <strain evidence="10">cv. Columbia</strain>
    </source>
</reference>
<keyword evidence="6" id="KW-0378">Hydrolase</keyword>
<evidence type="ECO:0000313" key="11">
    <source>
        <dbReference type="TAIR" id="AT4G19420"/>
    </source>
</evidence>
<dbReference type="InterPro" id="IPR029058">
    <property type="entry name" value="AB_hydrolase_fold"/>
</dbReference>
<dbReference type="PANTHER" id="PTHR21562:SF93">
    <property type="entry name" value="PECTIN ACETYLESTERASE 8"/>
    <property type="match status" value="1"/>
</dbReference>
<organism evidence="9 10">
    <name type="scientific">Arabidopsis thaliana</name>
    <name type="common">Mouse-ear cress</name>
    <dbReference type="NCBI Taxonomy" id="3702"/>
    <lineage>
        <taxon>Eukaryota</taxon>
        <taxon>Viridiplantae</taxon>
        <taxon>Streptophyta</taxon>
        <taxon>Embryophyta</taxon>
        <taxon>Tracheophyta</taxon>
        <taxon>Spermatophyta</taxon>
        <taxon>Magnoliopsida</taxon>
        <taxon>eudicotyledons</taxon>
        <taxon>Gunneridae</taxon>
        <taxon>Pentapetalae</taxon>
        <taxon>rosids</taxon>
        <taxon>malvids</taxon>
        <taxon>Brassicales</taxon>
        <taxon>Brassicaceae</taxon>
        <taxon>Camelineae</taxon>
        <taxon>Arabidopsis</taxon>
    </lineage>
</organism>
<evidence type="ECO:0000313" key="8">
    <source>
        <dbReference type="Araport" id="AT4G19420"/>
    </source>
</evidence>
<dbReference type="SUPFAM" id="SSF53474">
    <property type="entry name" value="alpha/beta-Hydrolases"/>
    <property type="match status" value="1"/>
</dbReference>
<dbReference type="RefSeq" id="NP_001328921.1">
    <property type="nucleotide sequence ID" value="NM_001341338.1"/>
</dbReference>
<dbReference type="InterPro" id="IPR004963">
    <property type="entry name" value="PAE/NOTUM"/>
</dbReference>
<dbReference type="PANTHER" id="PTHR21562">
    <property type="entry name" value="NOTUM-RELATED"/>
    <property type="match status" value="1"/>
</dbReference>
<comment type="similarity">
    <text evidence="3 6">Belongs to the pectinacetylesterase family.</text>
</comment>
<name>A0A1P8B651_ARATH</name>
<evidence type="ECO:0000256" key="3">
    <source>
        <dbReference type="ARBA" id="ARBA00005784"/>
    </source>
</evidence>
<evidence type="ECO:0000256" key="5">
    <source>
        <dbReference type="ARBA" id="ARBA00023316"/>
    </source>
</evidence>
<dbReference type="EC" id="3.1.1.-" evidence="6"/>
<dbReference type="GeneID" id="827683"/>
<evidence type="ECO:0000256" key="7">
    <source>
        <dbReference type="SAM" id="Phobius"/>
    </source>
</evidence>
<dbReference type="Proteomes" id="UP000006548">
    <property type="component" value="Chromosome 4"/>
</dbReference>
<keyword evidence="7" id="KW-0472">Membrane</keyword>
<gene>
    <name evidence="9 11" type="primary">PAE8</name>
    <name evidence="9" type="synonym">pectin acetylesterase 8</name>
    <name evidence="8 9" type="ordered locus">At4g19420</name>
    <name evidence="9" type="ORF">T5K18.200</name>
    <name evidence="9" type="ORF">T5K18_200</name>
</gene>
<evidence type="ECO:0000256" key="2">
    <source>
        <dbReference type="ARBA" id="ARBA00004191"/>
    </source>
</evidence>
<dbReference type="AlphaFoldDB" id="A0A1P8B651"/>
<keyword evidence="7" id="KW-1133">Transmembrane helix</keyword>
<sequence length="432" mass="48499">MFKLKQWLIYLVCSLVIMNTEGLFVNITFVRNAVAKGAVCLDGSPPAYHLDRGSGTGINSWLIQLEGGGWCNNVTNCVSRMHTRLGSSKKMVENLAFSAILSNKKQYNPDFYNWNRVKVRYCDGASFTGDVEAVNPATNLHFRGARVWLAVMQELLAKGMINAENAVLSGCSAGGLASLMHCDSFRALLPMGTKVKCLSDAGFFLNTRDVSGVQYIKTYFEDVVTLHGSAKNLPRSCTSRLTPAMCFFPQYVARQIRTPLFILNAAYDSWQIKNILAPRAADPYGKWQSCQLDIKNCHPSQIKVMQDFRLEFLSAVIGLGRSSSRGMFIDSCYTHCQTETQTSWFWQDSPILNRTVQKKANILQILVKQNVIRINVTLCFHDSLFLLNLQTIAKAVGDWVYDRTLFQKIDCPYPCNPTCHHRVFTPLDAPPI</sequence>
<dbReference type="EMBL" id="CP002687">
    <property type="protein sequence ID" value="ANM67069.1"/>
    <property type="molecule type" value="Genomic_DNA"/>
</dbReference>
<dbReference type="Pfam" id="PF03283">
    <property type="entry name" value="PAE"/>
    <property type="match status" value="2"/>
</dbReference>
<comment type="subcellular location">
    <subcellularLocation>
        <location evidence="2 6">Secreted</location>
        <location evidence="2 6">Cell wall</location>
    </subcellularLocation>
</comment>
<dbReference type="GO" id="GO:0016787">
    <property type="term" value="F:hydrolase activity"/>
    <property type="evidence" value="ECO:0007669"/>
    <property type="project" value="UniProtKB-KW"/>
</dbReference>
<keyword evidence="6" id="KW-0964">Secreted</keyword>
<keyword evidence="12 13" id="KW-1267">Proteomics identification</keyword>
<reference evidence="9 10" key="1">
    <citation type="journal article" date="1999" name="Nature">
        <title>Sequence and analysis of chromosome 4 of the plant Arabidopsis thaliana.</title>
        <authorList>
            <consortium name="EU"/>
            <consortium name="CSHL and WU Arabidopsis Sequencing Project"/>
            <person name="Mayer K."/>
            <person name="Schuller C."/>
            <person name="Wambutt R."/>
            <person name="Murphy G."/>
            <person name="Volckaert G."/>
            <person name="Pohl T."/>
            <person name="Dusterhoft A."/>
            <person name="Stiekema W."/>
            <person name="Entian K.D."/>
            <person name="Terryn N."/>
            <person name="Harris B."/>
            <person name="Ansorge W."/>
            <person name="Brandt P."/>
            <person name="Grivell L."/>
            <person name="Rieger M."/>
            <person name="Weichselgartner M."/>
            <person name="de Simone V."/>
            <person name="Obermaier B."/>
            <person name="Mache R."/>
            <person name="Muller M."/>
            <person name="Kreis M."/>
            <person name="Delseny M."/>
            <person name="Puigdomenech P."/>
            <person name="Watson M."/>
            <person name="Schmidtheini T."/>
            <person name="Reichert B."/>
            <person name="Portatelle D."/>
            <person name="Perez-Alonso M."/>
            <person name="Boutry M."/>
            <person name="Bancroft I."/>
            <person name="Vos P."/>
            <person name="Hoheisel J."/>
            <person name="Zimmermann W."/>
            <person name="Wedler H."/>
            <person name="Ridley P."/>
            <person name="Langham S.A."/>
            <person name="McCullagh B."/>
            <person name="Bilham L."/>
            <person name="Robben J."/>
            <person name="Van der Schueren J."/>
            <person name="Grymonprez B."/>
            <person name="Chuang Y.J."/>
            <person name="Vandenbussche F."/>
            <person name="Braeken M."/>
            <person name="Weltjens I."/>
            <person name="Voet M."/>
            <person name="Bastiaens I."/>
            <person name="Aert R."/>
            <person name="Defoor E."/>
            <person name="Weitzenegger T."/>
            <person name="Bothe G."/>
            <person name="Ramsperger U."/>
            <person name="Hilbert H."/>
            <person name="Braun M."/>
            <person name="Holzer E."/>
            <person name="Brandt A."/>
            <person name="Peters S."/>
            <person name="van Staveren M."/>
            <person name="Dirske W."/>
            <person name="Mooijman P."/>
            <person name="Klein Lankhorst R."/>
            <person name="Rose M."/>
            <person name="Hauf J."/>
            <person name="Kotter P."/>
            <person name="Berneiser S."/>
            <person name="Hempel S."/>
            <person name="Feldpausch M."/>
            <person name="Lamberth S."/>
            <person name="Van den Daele H."/>
            <person name="De Keyser A."/>
            <person name="Buysshaert C."/>
            <person name="Gielen J."/>
            <person name="Villarroel R."/>
            <person name="De Clercq R."/>
            <person name="Van Montagu M."/>
            <person name="Rogers J."/>
            <person name="Cronin A."/>
            <person name="Quail M."/>
            <person name="Bray-Allen S."/>
            <person name="Clark L."/>
            <person name="Doggett J."/>
            <person name="Hall S."/>
            <person name="Kay M."/>
            <person name="Lennard N."/>
            <person name="McLay K."/>
            <person name="Mayes R."/>
            <person name="Pettett A."/>
            <person name="Rajandream M.A."/>
            <person name="Lyne M."/>
            <person name="Benes V."/>
            <person name="Rechmann S."/>
            <person name="Borkova D."/>
            <person name="Blocker H."/>
            <person name="Scharfe M."/>
            <person name="Grimm M."/>
            <person name="Lohnert T.H."/>
            <person name="Dose S."/>
            <person name="de Haan M."/>
            <person name="Maarse A."/>
            <person name="Schafer M."/>
            <person name="Muller-Auer S."/>
            <person name="Gabel C."/>
            <person name="Fuchs M."/>
            <person name="Fartmann B."/>
            <person name="Granderath K."/>
            <person name="Dauner D."/>
            <person name="Herzl A."/>
            <person name="Neumann S."/>
            <person name="Argiriou A."/>
            <person name="Vitale D."/>
            <person name="Liguori R."/>
            <person name="Piravandi E."/>
            <person name="Massenet O."/>
            <person name="Quigley F."/>
            <person name="Clabauld G."/>
            <person name="Mundlein A."/>
            <person name="Felber R."/>
            <person name="Schnabl S."/>
            <person name="Hiller R."/>
            <person name="Schmidt W."/>
            <person name="Lecharny A."/>
            <person name="Aubourg S."/>
            <person name="Chefdor F."/>
            <person name="Cooke R."/>
            <person name="Berger C."/>
            <person name="Montfort A."/>
            <person name="Casacuberta E."/>
            <person name="Gibbons T."/>
            <person name="Weber N."/>
            <person name="Vandenbol M."/>
            <person name="Bargues M."/>
            <person name="Terol J."/>
            <person name="Torres A."/>
            <person name="Perez-Perez A."/>
            <person name="Purnelle B."/>
            <person name="Bent E."/>
            <person name="Johnson S."/>
            <person name="Tacon D."/>
            <person name="Jesse T."/>
            <person name="Heijnen L."/>
            <person name="Schwarz S."/>
            <person name="Scholler P."/>
            <person name="Heber S."/>
            <person name="Francs P."/>
            <person name="Bielke C."/>
            <person name="Frishman D."/>
            <person name="Haase D."/>
            <person name="Lemcke K."/>
            <person name="Mewes H.W."/>
            <person name="Stocker S."/>
            <person name="Zaccaria P."/>
            <person name="Bevan M."/>
            <person name="Wilson R.K."/>
            <person name="de la Bastide M."/>
            <person name="Habermann K."/>
            <person name="Parnell L."/>
            <person name="Dedhia N."/>
            <person name="Gnoj L."/>
            <person name="Schutz K."/>
            <person name="Huang E."/>
            <person name="Spiegel L."/>
            <person name="Sehkon M."/>
            <person name="Murray J."/>
            <person name="Sheet P."/>
            <person name="Cordes M."/>
            <person name="Abu-Threideh J."/>
            <person name="Stoneking T."/>
            <person name="Kalicki J."/>
            <person name="Graves T."/>
            <person name="Harmon G."/>
            <person name="Edwards J."/>
            <person name="Latreille P."/>
            <person name="Courtney L."/>
            <person name="Cloud J."/>
            <person name="Abbott A."/>
            <person name="Scott K."/>
            <person name="Johnson D."/>
            <person name="Minx P."/>
            <person name="Bentley D."/>
            <person name="Fulton B."/>
            <person name="Miller N."/>
            <person name="Greco T."/>
            <person name="Kemp K."/>
            <person name="Kramer J."/>
            <person name="Fulton L."/>
            <person name="Mardis E."/>
            <person name="Dante M."/>
            <person name="Pepin K."/>
            <person name="Hillier L."/>
            <person name="Nelson J."/>
            <person name="Spieth J."/>
            <person name="Ryan E."/>
            <person name="Andrews S."/>
            <person name="Geisel C."/>
            <person name="Layman D."/>
            <person name="Du H."/>
            <person name="Ali J."/>
            <person name="Berghoff A."/>
            <person name="Jones K."/>
            <person name="Drone K."/>
            <person name="Cotton M."/>
            <person name="Joshu C."/>
            <person name="Antonoiu B."/>
            <person name="Zidanic M."/>
            <person name="Strong C."/>
            <person name="Sun H."/>
            <person name="Lamar B."/>
            <person name="Yordan C."/>
            <person name="Ma P."/>
            <person name="Zhong J."/>
            <person name="Preston R."/>
            <person name="Vil D."/>
            <person name="Shekher M."/>
            <person name="Matero A."/>
            <person name="Shah R."/>
            <person name="Swaby I.K."/>
            <person name="O'Shaughnessy A."/>
            <person name="Rodriguez M."/>
            <person name="Hoffmann J."/>
            <person name="Till S."/>
            <person name="Granat S."/>
            <person name="Shohdy N."/>
            <person name="Hasegawa A."/>
            <person name="Hameed A."/>
            <person name="Lodhi M."/>
            <person name="Johnson A."/>
            <person name="Chen E."/>
            <person name="Marra M."/>
            <person name="Martienssen R."/>
            <person name="McCombie W.R."/>
        </authorList>
    </citation>
    <scope>NUCLEOTIDE SEQUENCE [LARGE SCALE GENOMIC DNA]</scope>
    <source>
        <strain evidence="10">cv. Columbia</strain>
    </source>
</reference>
<evidence type="ECO:0000256" key="1">
    <source>
        <dbReference type="ARBA" id="ARBA00003534"/>
    </source>
</evidence>
<dbReference type="Araport" id="AT4G19420"/>
<evidence type="ECO:0007829" key="12">
    <source>
        <dbReference type="PeptideAtlas" id="A0A1P8B651"/>
    </source>
</evidence>
<evidence type="ECO:0000256" key="4">
    <source>
        <dbReference type="ARBA" id="ARBA00022512"/>
    </source>
</evidence>
<protein>
    <recommendedName>
        <fullName evidence="6">Pectin acetylesterase</fullName>
        <ecNumber evidence="6">3.1.1.-</ecNumber>
    </recommendedName>
</protein>
<evidence type="ECO:0000313" key="10">
    <source>
        <dbReference type="Proteomes" id="UP000006548"/>
    </source>
</evidence>
<keyword evidence="4 6" id="KW-0134">Cell wall</keyword>
<dbReference type="GO" id="GO:0071555">
    <property type="term" value="P:cell wall organization"/>
    <property type="evidence" value="ECO:0007669"/>
    <property type="project" value="UniProtKB-KW"/>
</dbReference>
<dbReference type="ProteomicsDB" id="203383"/>
<keyword evidence="10" id="KW-1185">Reference proteome</keyword>
<evidence type="ECO:0000256" key="6">
    <source>
        <dbReference type="RuleBase" id="RU363114"/>
    </source>
</evidence>
<comment type="function">
    <text evidence="1 6">Hydrolyzes acetyl esters in homogalacturonan regions of pectin. In type I primary cell wall, galacturonic acid residues of pectin can be acetylated at the O-2 and O-3 positions. Decreasing the degree of acetylation of pectin gels in vitro alters their physical properties.</text>
</comment>
<evidence type="ECO:0000313" key="9">
    <source>
        <dbReference type="EMBL" id="ANM67069.1"/>
    </source>
</evidence>
<keyword evidence="7" id="KW-0812">Transmembrane</keyword>
<dbReference type="SMR" id="A0A1P8B651"/>
<accession>A0A1P8B651</accession>
<dbReference type="TAIR" id="AT4G19420">
    <property type="gene designation" value="PAE8"/>
</dbReference>
<feature type="transmembrane region" description="Helical" evidence="7">
    <location>
        <begin position="7"/>
        <end position="30"/>
    </location>
</feature>